<evidence type="ECO:0000313" key="2">
    <source>
        <dbReference type="Proteomes" id="UP000324233"/>
    </source>
</evidence>
<dbReference type="EMBL" id="CP042997">
    <property type="protein sequence ID" value="QEH38649.1"/>
    <property type="molecule type" value="Genomic_DNA"/>
</dbReference>
<evidence type="ECO:0000313" key="1">
    <source>
        <dbReference type="EMBL" id="QEH38649.1"/>
    </source>
</evidence>
<sequence>MPAYQIPQSSSSRPLTFMLVSSIDHITGLAGASPTVTISKNGGAFAAPAGAVSEVGNGVYKVAGNATDSGTLGPLWLHATATGADPSDTLYEVVAFDGQAGTNLGLSALPAASPGTVGGLPVANSSGYVGADLQTIKSQPVTCSGGVTIPAATLASTTNITAAAGVTLAASQTFSTTGSVGSVTGSVGSVSSATSIATACAAAILVTPANKLATDAAGEVRLDYSQGLPTNVIDQTTGSAFADVATAMTAAEVATACAAAILVTPANKIATSSAGGVQLDLNQAVPTSNTAQTVGDSLNAARAQGFGKWVLSGTTLTLYAADGTTAVRSFTLDNAAAPTQRS</sequence>
<dbReference type="KEGG" id="agv:OJF2_72550"/>
<accession>A0A5B9WEI2</accession>
<gene>
    <name evidence="1" type="ORF">OJF2_72550</name>
</gene>
<proteinExistence type="predicted"/>
<dbReference type="AlphaFoldDB" id="A0A5B9WEI2"/>
<keyword evidence="2" id="KW-1185">Reference proteome</keyword>
<dbReference type="RefSeq" id="WP_148598070.1">
    <property type="nucleotide sequence ID" value="NZ_CP042997.1"/>
</dbReference>
<dbReference type="Proteomes" id="UP000324233">
    <property type="component" value="Chromosome"/>
</dbReference>
<reference evidence="1 2" key="1">
    <citation type="submission" date="2019-08" db="EMBL/GenBank/DDBJ databases">
        <title>Deep-cultivation of Planctomycetes and their phenomic and genomic characterization uncovers novel biology.</title>
        <authorList>
            <person name="Wiegand S."/>
            <person name="Jogler M."/>
            <person name="Boedeker C."/>
            <person name="Pinto D."/>
            <person name="Vollmers J."/>
            <person name="Rivas-Marin E."/>
            <person name="Kohn T."/>
            <person name="Peeters S.H."/>
            <person name="Heuer A."/>
            <person name="Rast P."/>
            <person name="Oberbeckmann S."/>
            <person name="Bunk B."/>
            <person name="Jeske O."/>
            <person name="Meyerdierks A."/>
            <person name="Storesund J.E."/>
            <person name="Kallscheuer N."/>
            <person name="Luecker S."/>
            <person name="Lage O.M."/>
            <person name="Pohl T."/>
            <person name="Merkel B.J."/>
            <person name="Hornburger P."/>
            <person name="Mueller R.-W."/>
            <person name="Bruemmer F."/>
            <person name="Labrenz M."/>
            <person name="Spormann A.M."/>
            <person name="Op den Camp H."/>
            <person name="Overmann J."/>
            <person name="Amann R."/>
            <person name="Jetten M.S.M."/>
            <person name="Mascher T."/>
            <person name="Medema M.H."/>
            <person name="Devos D.P."/>
            <person name="Kaster A.-K."/>
            <person name="Ovreas L."/>
            <person name="Rohde M."/>
            <person name="Galperin M.Y."/>
            <person name="Jogler C."/>
        </authorList>
    </citation>
    <scope>NUCLEOTIDE SEQUENCE [LARGE SCALE GENOMIC DNA]</scope>
    <source>
        <strain evidence="1 2">OJF2</strain>
    </source>
</reference>
<protein>
    <submittedName>
        <fullName evidence="1">Uncharacterized protein</fullName>
    </submittedName>
</protein>
<organism evidence="1 2">
    <name type="scientific">Aquisphaera giovannonii</name>
    <dbReference type="NCBI Taxonomy" id="406548"/>
    <lineage>
        <taxon>Bacteria</taxon>
        <taxon>Pseudomonadati</taxon>
        <taxon>Planctomycetota</taxon>
        <taxon>Planctomycetia</taxon>
        <taxon>Isosphaerales</taxon>
        <taxon>Isosphaeraceae</taxon>
        <taxon>Aquisphaera</taxon>
    </lineage>
</organism>
<name>A0A5B9WEI2_9BACT</name>